<evidence type="ECO:0000313" key="2">
    <source>
        <dbReference type="EMBL" id="RHD05743.1"/>
    </source>
</evidence>
<dbReference type="RefSeq" id="WP_118149133.1">
    <property type="nucleotide sequence ID" value="NZ_QSIS01000021.1"/>
</dbReference>
<dbReference type="Proteomes" id="UP000284794">
    <property type="component" value="Unassembled WGS sequence"/>
</dbReference>
<organism evidence="2 3">
    <name type="scientific">Lachnospira eligens</name>
    <dbReference type="NCBI Taxonomy" id="39485"/>
    <lineage>
        <taxon>Bacteria</taxon>
        <taxon>Bacillati</taxon>
        <taxon>Bacillota</taxon>
        <taxon>Clostridia</taxon>
        <taxon>Lachnospirales</taxon>
        <taxon>Lachnospiraceae</taxon>
        <taxon>Lachnospira</taxon>
    </lineage>
</organism>
<sequence>MINLRFYFDEYKRQLAEIRTFIQSVELQKDVISEIEFYENKEKKRLNLLLQYSAIIKQVVETPIQYNAAIISIYGCFEQYIDNVFNEYCLAIYGIVDKYDNLPEKMKEKHIKKLGEFLSNPQRYKNYDLTDKQAVKNAVEAFNNPKEGFGNNQKLILSHGGNLKIEQILELANDLGIKNFEKSIVSNYLFKSYFLKRELFNEETYNRLISNGSKRLFEMLDRLVQERNNVAHGWVETRIKLSDIASEYIDYMESLAESILEGLIKSFYIIKYENDKMCLIGKPLKVIDHHIICINNREIVFHKEDYLLAVKGNIIKVLTIKSIQKDGVDIEHIKEKNVDIGVGFEKRVDLNVDEKYEFYCEK</sequence>
<gene>
    <name evidence="2" type="ORF">DW811_12810</name>
</gene>
<proteinExistence type="predicted"/>
<comment type="caution">
    <text evidence="2">The sequence shown here is derived from an EMBL/GenBank/DDBJ whole genome shotgun (WGS) entry which is preliminary data.</text>
</comment>
<accession>A0A414D7J9</accession>
<evidence type="ECO:0000313" key="3">
    <source>
        <dbReference type="Proteomes" id="UP000284794"/>
    </source>
</evidence>
<evidence type="ECO:0000259" key="1">
    <source>
        <dbReference type="Pfam" id="PF18735"/>
    </source>
</evidence>
<dbReference type="Pfam" id="PF18735">
    <property type="entry name" value="HEPN_RiboL-PSP"/>
    <property type="match status" value="1"/>
</dbReference>
<name>A0A414D7J9_9FIRM</name>
<dbReference type="AlphaFoldDB" id="A0A414D7J9"/>
<dbReference type="InterPro" id="IPR041519">
    <property type="entry name" value="HEPN_RiboL-PSP"/>
</dbReference>
<feature type="domain" description="RiboL-PSP-HEPN" evidence="1">
    <location>
        <begin position="44"/>
        <end position="260"/>
    </location>
</feature>
<reference evidence="2 3" key="1">
    <citation type="submission" date="2018-08" db="EMBL/GenBank/DDBJ databases">
        <title>A genome reference for cultivated species of the human gut microbiota.</title>
        <authorList>
            <person name="Zou Y."/>
            <person name="Xue W."/>
            <person name="Luo G."/>
        </authorList>
    </citation>
    <scope>NUCLEOTIDE SEQUENCE [LARGE SCALE GENOMIC DNA]</scope>
    <source>
        <strain evidence="2 3">AM32-2AC</strain>
    </source>
</reference>
<dbReference type="EMBL" id="QSIS01000021">
    <property type="protein sequence ID" value="RHD05743.1"/>
    <property type="molecule type" value="Genomic_DNA"/>
</dbReference>
<protein>
    <recommendedName>
        <fullName evidence="1">RiboL-PSP-HEPN domain-containing protein</fullName>
    </recommendedName>
</protein>